<feature type="transmembrane region" description="Helical" evidence="9">
    <location>
        <begin position="307"/>
        <end position="325"/>
    </location>
</feature>
<feature type="domain" description="PTS EIIC type-3" evidence="10">
    <location>
        <begin position="8"/>
        <end position="430"/>
    </location>
</feature>
<organism evidence="11 12">
    <name type="scientific">Selenomonas ruminis</name>
    <dbReference type="NCBI Taxonomy" id="2593411"/>
    <lineage>
        <taxon>Bacteria</taxon>
        <taxon>Bacillati</taxon>
        <taxon>Bacillota</taxon>
        <taxon>Negativicutes</taxon>
        <taxon>Selenomonadales</taxon>
        <taxon>Selenomonadaceae</taxon>
        <taxon>Selenomonas</taxon>
    </lineage>
</organism>
<evidence type="ECO:0000259" key="10">
    <source>
        <dbReference type="PROSITE" id="PS51105"/>
    </source>
</evidence>
<feature type="transmembrane region" description="Helical" evidence="9">
    <location>
        <begin position="375"/>
        <end position="393"/>
    </location>
</feature>
<dbReference type="AlphaFoldDB" id="A0A5D6VYB2"/>
<accession>A0A5D6VYB2</accession>
<dbReference type="GO" id="GO:0008982">
    <property type="term" value="F:protein-N(PI)-phosphohistidine-sugar phosphotransferase activity"/>
    <property type="evidence" value="ECO:0007669"/>
    <property type="project" value="UniProtKB-UniRule"/>
</dbReference>
<dbReference type="PANTHER" id="PTHR33989:SF4">
    <property type="entry name" value="PTS SYSTEM N,N'-DIACETYLCHITOBIOSE-SPECIFIC EIIC COMPONENT"/>
    <property type="match status" value="1"/>
</dbReference>
<dbReference type="OrthoDB" id="1641940at2"/>
<dbReference type="NCBIfam" id="TIGR00410">
    <property type="entry name" value="lacE"/>
    <property type="match status" value="1"/>
</dbReference>
<feature type="transmembrane region" description="Helical" evidence="9">
    <location>
        <begin position="166"/>
        <end position="184"/>
    </location>
</feature>
<feature type="transmembrane region" description="Helical" evidence="9">
    <location>
        <begin position="346"/>
        <end position="369"/>
    </location>
</feature>
<evidence type="ECO:0000313" key="11">
    <source>
        <dbReference type="EMBL" id="TYZ20497.1"/>
    </source>
</evidence>
<dbReference type="PANTHER" id="PTHR33989">
    <property type="match status" value="1"/>
</dbReference>
<comment type="function">
    <text evidence="8">The phosphoenolpyruvate-dependent sugar phosphotransferase system (PTS), a major carbohydrate active -transport system, catalyzes the phosphorylation of incoming sugar substrates concomitant with their translocation across the cell membrane.</text>
</comment>
<dbReference type="InterPro" id="IPR003352">
    <property type="entry name" value="PTS_EIIC"/>
</dbReference>
<keyword evidence="7 8" id="KW-0472">Membrane</keyword>
<proteinExistence type="predicted"/>
<comment type="caution">
    <text evidence="11">The sequence shown here is derived from an EMBL/GenBank/DDBJ whole genome shotgun (WGS) entry which is preliminary data.</text>
</comment>
<dbReference type="GO" id="GO:0009401">
    <property type="term" value="P:phosphoenolpyruvate-dependent sugar phosphotransferase system"/>
    <property type="evidence" value="ECO:0007669"/>
    <property type="project" value="InterPro"/>
</dbReference>
<dbReference type="RefSeq" id="WP_149172173.1">
    <property type="nucleotide sequence ID" value="NZ_VTOY01000014.1"/>
</dbReference>
<keyword evidence="2 8" id="KW-0813">Transport</keyword>
<protein>
    <recommendedName>
        <fullName evidence="8">Permease IIC component</fullName>
    </recommendedName>
</protein>
<feature type="transmembrane region" description="Helical" evidence="9">
    <location>
        <begin position="267"/>
        <end position="287"/>
    </location>
</feature>
<keyword evidence="6 9" id="KW-1133">Transmembrane helix</keyword>
<gene>
    <name evidence="11" type="ORF">FZ040_11810</name>
</gene>
<evidence type="ECO:0000256" key="2">
    <source>
        <dbReference type="ARBA" id="ARBA00022448"/>
    </source>
</evidence>
<evidence type="ECO:0000256" key="3">
    <source>
        <dbReference type="ARBA" id="ARBA00022475"/>
    </source>
</evidence>
<dbReference type="Pfam" id="PF02378">
    <property type="entry name" value="PTS_EIIC"/>
    <property type="match status" value="1"/>
</dbReference>
<feature type="transmembrane region" description="Helical" evidence="9">
    <location>
        <begin position="128"/>
        <end position="146"/>
    </location>
</feature>
<evidence type="ECO:0000256" key="4">
    <source>
        <dbReference type="ARBA" id="ARBA00022597"/>
    </source>
</evidence>
<feature type="transmembrane region" description="Helical" evidence="9">
    <location>
        <begin position="98"/>
        <end position="116"/>
    </location>
</feature>
<feature type="transmembrane region" description="Helical" evidence="9">
    <location>
        <begin position="31"/>
        <end position="53"/>
    </location>
</feature>
<evidence type="ECO:0000256" key="1">
    <source>
        <dbReference type="ARBA" id="ARBA00004651"/>
    </source>
</evidence>
<dbReference type="GO" id="GO:0005886">
    <property type="term" value="C:plasma membrane"/>
    <property type="evidence" value="ECO:0007669"/>
    <property type="project" value="UniProtKB-SubCell"/>
</dbReference>
<evidence type="ECO:0000313" key="12">
    <source>
        <dbReference type="Proteomes" id="UP000323646"/>
    </source>
</evidence>
<reference evidence="11 12" key="1">
    <citation type="submission" date="2019-08" db="EMBL/GenBank/DDBJ databases">
        <title>Selenomonas sp. mPRGC5 and Selenomonas sp. mPRGC8 isolated from ruminal fluid of dairy goat (Capra hircus).</title>
        <authorList>
            <person name="Poothong S."/>
            <person name="Nuengjamnong C."/>
            <person name="Tanasupawat S."/>
        </authorList>
    </citation>
    <scope>NUCLEOTIDE SEQUENCE [LARGE SCALE GENOMIC DNA]</scope>
    <source>
        <strain evidence="12">mPRGC5</strain>
    </source>
</reference>
<keyword evidence="4 8" id="KW-0762">Sugar transport</keyword>
<dbReference type="InterPro" id="IPR004796">
    <property type="entry name" value="PTS_IIC_cello"/>
</dbReference>
<evidence type="ECO:0000256" key="6">
    <source>
        <dbReference type="ARBA" id="ARBA00022989"/>
    </source>
</evidence>
<dbReference type="PROSITE" id="PS51105">
    <property type="entry name" value="PTS_EIIC_TYPE_3"/>
    <property type="match status" value="1"/>
</dbReference>
<dbReference type="InterPro" id="IPR004501">
    <property type="entry name" value="PTS_EIIC_3"/>
</dbReference>
<dbReference type="PIRSF" id="PIRSF006351">
    <property type="entry name" value="PTS_EIIC-Cellobiose"/>
    <property type="match status" value="1"/>
</dbReference>
<keyword evidence="3 8" id="KW-1003">Cell membrane</keyword>
<keyword evidence="12" id="KW-1185">Reference proteome</keyword>
<feature type="transmembrane region" description="Helical" evidence="9">
    <location>
        <begin position="414"/>
        <end position="434"/>
    </location>
</feature>
<dbReference type="EMBL" id="VTOY01000014">
    <property type="protein sequence ID" value="TYZ20497.1"/>
    <property type="molecule type" value="Genomic_DNA"/>
</dbReference>
<dbReference type="InterPro" id="IPR051088">
    <property type="entry name" value="PTS_Sugar-EIIC/EIIB"/>
</dbReference>
<dbReference type="GO" id="GO:1902815">
    <property type="term" value="P:N,N'-diacetylchitobiose import"/>
    <property type="evidence" value="ECO:0007669"/>
    <property type="project" value="TreeGrafter"/>
</dbReference>
<keyword evidence="5 9" id="KW-0812">Transmembrane</keyword>
<dbReference type="Proteomes" id="UP000323646">
    <property type="component" value="Unassembled WGS sequence"/>
</dbReference>
<evidence type="ECO:0000256" key="9">
    <source>
        <dbReference type="SAM" id="Phobius"/>
    </source>
</evidence>
<name>A0A5D6VYB2_9FIRM</name>
<evidence type="ECO:0000256" key="8">
    <source>
        <dbReference type="PIRNR" id="PIRNR006351"/>
    </source>
</evidence>
<evidence type="ECO:0000256" key="7">
    <source>
        <dbReference type="ARBA" id="ARBA00023136"/>
    </source>
</evidence>
<evidence type="ECO:0000256" key="5">
    <source>
        <dbReference type="ARBA" id="ARBA00022692"/>
    </source>
</evidence>
<sequence>MSSVISKFEQVMMPLAGKISSNKYLLAMRDAFSMLLPFIIVGSFFGIIEWVVLDPWGTIMGENGMNLGQAITGLSGDAYKASRFVAAMQIMQGLCNNVVTVGFGIFSFLLVAAFSYRLGGIWGGDKFATALTAMGAFIIMTPQQVVGKAGDTIGAFSLDYFGNKGVLTSIIVATAASWLFVKLSQNEKIRIKMPDTVPPAVSKSFAVLVPVFITLFSFTILATLFAHAEFFGKTALNDIIYAIIQAPLMGFSQGIGFSILYQAIVWFFWWFGIHGHNVTAAIQNMVYMPAQLANQAGDASYIFSNGFFEAGLMHIMGLLIAIFLFSKRDSWRAVAKLGFPAMLFNIQEPIAFGLPIVLNPILLVPYILAPLANTVIGWLAIATGLVPVFKYVVPWTMPMFFGGMIGTGSVMGGLLQIVWLVVDIVIYAPFVMAANKMKDEDTEE</sequence>
<comment type="subcellular location">
    <subcellularLocation>
        <location evidence="1">Cell membrane</location>
        <topology evidence="1">Multi-pass membrane protein</topology>
    </subcellularLocation>
</comment>
<feature type="transmembrane region" description="Helical" evidence="9">
    <location>
        <begin position="205"/>
        <end position="227"/>
    </location>
</feature>